<dbReference type="InterPro" id="IPR039665">
    <property type="entry name" value="PH_APBB1IP"/>
</dbReference>
<reference evidence="4" key="1">
    <citation type="journal article" date="2023" name="G3 (Bethesda)">
        <title>Whole genome assembly and annotation of the endangered Caribbean coral Acropora cervicornis.</title>
        <authorList>
            <person name="Selwyn J.D."/>
            <person name="Vollmer S.V."/>
        </authorList>
    </citation>
    <scope>NUCLEOTIDE SEQUENCE</scope>
    <source>
        <strain evidence="4">K2</strain>
    </source>
</reference>
<dbReference type="InterPro" id="IPR011993">
    <property type="entry name" value="PH-like_dom_sf"/>
</dbReference>
<feature type="domain" description="PH" evidence="2">
    <location>
        <begin position="439"/>
        <end position="547"/>
    </location>
</feature>
<evidence type="ECO:0000259" key="3">
    <source>
        <dbReference type="PROSITE" id="PS50200"/>
    </source>
</evidence>
<dbReference type="PROSITE" id="PS50200">
    <property type="entry name" value="RA"/>
    <property type="match status" value="1"/>
</dbReference>
<feature type="domain" description="Ras-associating" evidence="3">
    <location>
        <begin position="321"/>
        <end position="391"/>
    </location>
</feature>
<organism evidence="4 5">
    <name type="scientific">Acropora cervicornis</name>
    <name type="common">Staghorn coral</name>
    <dbReference type="NCBI Taxonomy" id="6130"/>
    <lineage>
        <taxon>Eukaryota</taxon>
        <taxon>Metazoa</taxon>
        <taxon>Cnidaria</taxon>
        <taxon>Anthozoa</taxon>
        <taxon>Hexacorallia</taxon>
        <taxon>Scleractinia</taxon>
        <taxon>Astrocoeniina</taxon>
        <taxon>Acroporidae</taxon>
        <taxon>Acropora</taxon>
    </lineage>
</organism>
<dbReference type="InterPro" id="IPR029071">
    <property type="entry name" value="Ubiquitin-like_domsf"/>
</dbReference>
<dbReference type="PANTHER" id="PTHR11243:SF23">
    <property type="entry name" value="LD06925P"/>
    <property type="match status" value="1"/>
</dbReference>
<accession>A0AAD9QIR5</accession>
<evidence type="ECO:0000313" key="4">
    <source>
        <dbReference type="EMBL" id="KAK2562064.1"/>
    </source>
</evidence>
<dbReference type="CDD" id="cd01259">
    <property type="entry name" value="PH_APBB1IP"/>
    <property type="match status" value="1"/>
</dbReference>
<dbReference type="SUPFAM" id="SSF54236">
    <property type="entry name" value="Ubiquitin-like"/>
    <property type="match status" value="1"/>
</dbReference>
<keyword evidence="5" id="KW-1185">Reference proteome</keyword>
<keyword evidence="4" id="KW-0675">Receptor</keyword>
<reference evidence="4" key="2">
    <citation type="journal article" date="2023" name="Science">
        <title>Genomic signatures of disease resistance in endangered staghorn corals.</title>
        <authorList>
            <person name="Vollmer S.V."/>
            <person name="Selwyn J.D."/>
            <person name="Despard B.A."/>
            <person name="Roesel C.L."/>
        </authorList>
    </citation>
    <scope>NUCLEOTIDE SEQUENCE</scope>
    <source>
        <strain evidence="4">K2</strain>
    </source>
</reference>
<gene>
    <name evidence="4" type="ORF">P5673_014805</name>
</gene>
<feature type="region of interest" description="Disordered" evidence="1">
    <location>
        <begin position="162"/>
        <end position="204"/>
    </location>
</feature>
<dbReference type="InterPro" id="IPR039664">
    <property type="entry name" value="GRB/APBB1IP"/>
</dbReference>
<evidence type="ECO:0000259" key="2">
    <source>
        <dbReference type="PROSITE" id="PS50003"/>
    </source>
</evidence>
<dbReference type="SMART" id="SM00314">
    <property type="entry name" value="RA"/>
    <property type="match status" value="1"/>
</dbReference>
<dbReference type="SUPFAM" id="SSF50729">
    <property type="entry name" value="PH domain-like"/>
    <property type="match status" value="1"/>
</dbReference>
<evidence type="ECO:0000313" key="5">
    <source>
        <dbReference type="Proteomes" id="UP001249851"/>
    </source>
</evidence>
<dbReference type="Gene3D" id="2.30.29.30">
    <property type="entry name" value="Pleckstrin-homology domain (PH domain)/Phosphotyrosine-binding domain (PTB)"/>
    <property type="match status" value="1"/>
</dbReference>
<protein>
    <submittedName>
        <fullName evidence="4">Growth factor receptor-bound protein 14</fullName>
    </submittedName>
</protein>
<name>A0AAD9QIR5_ACRCE</name>
<dbReference type="PROSITE" id="PS50003">
    <property type="entry name" value="PH_DOMAIN"/>
    <property type="match status" value="1"/>
</dbReference>
<dbReference type="AlphaFoldDB" id="A0AAD9QIR5"/>
<dbReference type="PANTHER" id="PTHR11243">
    <property type="entry name" value="GROWTH FACTOR RECEPTOR-BOUND PROTEIN"/>
    <property type="match status" value="1"/>
</dbReference>
<dbReference type="InterPro" id="IPR001849">
    <property type="entry name" value="PH_domain"/>
</dbReference>
<dbReference type="GO" id="GO:0007165">
    <property type="term" value="P:signal transduction"/>
    <property type="evidence" value="ECO:0007669"/>
    <property type="project" value="InterPro"/>
</dbReference>
<dbReference type="Proteomes" id="UP001249851">
    <property type="component" value="Unassembled WGS sequence"/>
</dbReference>
<dbReference type="InterPro" id="IPR000159">
    <property type="entry name" value="RA_dom"/>
</dbReference>
<dbReference type="Gene3D" id="3.10.20.90">
    <property type="entry name" value="Phosphatidylinositol 3-kinase Catalytic Subunit, Chain A, domain 1"/>
    <property type="match status" value="1"/>
</dbReference>
<feature type="compositionally biased region" description="Polar residues" evidence="1">
    <location>
        <begin position="168"/>
        <end position="200"/>
    </location>
</feature>
<dbReference type="EMBL" id="JARQWQ010000030">
    <property type="protein sequence ID" value="KAK2562064.1"/>
    <property type="molecule type" value="Genomic_DNA"/>
</dbReference>
<proteinExistence type="predicted"/>
<dbReference type="SMART" id="SM00233">
    <property type="entry name" value="PH"/>
    <property type="match status" value="1"/>
</dbReference>
<sequence length="554" mass="62304">MEAASSEDSHSNSISDINDVLHSLGSLIGELDALTVDKIDPEWSKSSTDHELTYASNSYEGLESLLVDTNDIGGCDTQNFPFPPKCGPQIMPPSFSNPENQHSKHHTVMHSMELNEGMKMNHETRDSVHNLSRNHCAESKTFHSSQCKKMQFPKADILRTRECKGTSKDQSSAQQLIPSLSVTNHKNENHSSTVPMVTRSQEAKSPLSSHLQFCNFMSPKKKESGSHYAQPSTRMMHKGAMNEVALGQEVHGSFRKIEKETSNGMAAGKNVCAPACLQSAQETFIKTRMVSSTQQVKWNQCNLDEQVPVIVFNENNKPVGLLVSPYMNAREACHKLLLLNKEEDGPHWVLVEHLTDLGLERNLEDHETVLDVLNTWAPGSNNKLLFKKDVQKYHFFAHTSNYFPPHLMYSEELDKAVTEKAQKAKTILQEKLFSSCTSIPELGGTLHCKEFGKKSWNKKFLLLRGSGIYLSNKGKSKASRDLQCYVPFDGANLYSFVHPKKLLKSQTEYCFCIVPLRARELKELKCFSVDDDKTLMSWKMAVRIAKVTFIDCLG</sequence>
<comment type="caution">
    <text evidence="4">The sequence shown here is derived from an EMBL/GenBank/DDBJ whole genome shotgun (WGS) entry which is preliminary data.</text>
</comment>
<dbReference type="Pfam" id="PF21989">
    <property type="entry name" value="RA_2"/>
    <property type="match status" value="1"/>
</dbReference>
<evidence type="ECO:0000256" key="1">
    <source>
        <dbReference type="SAM" id="MobiDB-lite"/>
    </source>
</evidence>